<accession>A0A246B6E9</accession>
<dbReference type="RefSeq" id="WP_088264992.1">
    <property type="nucleotide sequence ID" value="NZ_JASZ02000070.1"/>
</dbReference>
<gene>
    <name evidence="2" type="ORF">AP75_13785</name>
</gene>
<name>A0A246B6E9_9FLAO</name>
<evidence type="ECO:0000313" key="2">
    <source>
        <dbReference type="EMBL" id="OWK96952.1"/>
    </source>
</evidence>
<reference evidence="2 3" key="1">
    <citation type="submission" date="2017-05" db="EMBL/GenBank/DDBJ databases">
        <title>Genome of Chryseobacterium haifense.</title>
        <authorList>
            <person name="Newman J.D."/>
        </authorList>
    </citation>
    <scope>NUCLEOTIDE SEQUENCE [LARGE SCALE GENOMIC DNA]</scope>
    <source>
        <strain evidence="2 3">DSM 19056</strain>
    </source>
</reference>
<proteinExistence type="predicted"/>
<evidence type="ECO:0000313" key="3">
    <source>
        <dbReference type="Proteomes" id="UP000197587"/>
    </source>
</evidence>
<evidence type="ECO:0000256" key="1">
    <source>
        <dbReference type="SAM" id="SignalP"/>
    </source>
</evidence>
<dbReference type="AlphaFoldDB" id="A0A246B6E9"/>
<evidence type="ECO:0008006" key="4">
    <source>
        <dbReference type="Google" id="ProtNLM"/>
    </source>
</evidence>
<keyword evidence="3" id="KW-1185">Reference proteome</keyword>
<organism evidence="2 3">
    <name type="scientific">Kaistella haifensis DSM 19056</name>
    <dbReference type="NCBI Taxonomy" id="1450526"/>
    <lineage>
        <taxon>Bacteria</taxon>
        <taxon>Pseudomonadati</taxon>
        <taxon>Bacteroidota</taxon>
        <taxon>Flavobacteriia</taxon>
        <taxon>Flavobacteriales</taxon>
        <taxon>Weeksellaceae</taxon>
        <taxon>Chryseobacterium group</taxon>
        <taxon>Kaistella</taxon>
    </lineage>
</organism>
<sequence>MKIKLTIFSLLISLFSFSQTFEFGAGLGTGSTYIVENSDKSVEIKYKIPTSIYTDLKYTPSNSNFGILLRYQYTNTSLNGQKWFQFNQVFNANVNDNTLFLLLEYLKKNDNKLNFGGNIGIGYTKQIIDFNSENEIAENSFPSINLSGIINYNLNNKLSLKLQPSFQFFDPINAIKIEQYKFAKEDIHFLVLFGISYKL</sequence>
<dbReference type="Proteomes" id="UP000197587">
    <property type="component" value="Unassembled WGS sequence"/>
</dbReference>
<protein>
    <recommendedName>
        <fullName evidence="4">Outer membrane protein beta-barrel domain-containing protein</fullName>
    </recommendedName>
</protein>
<comment type="caution">
    <text evidence="2">The sequence shown here is derived from an EMBL/GenBank/DDBJ whole genome shotgun (WGS) entry which is preliminary data.</text>
</comment>
<dbReference type="EMBL" id="JASZ02000070">
    <property type="protein sequence ID" value="OWK96952.1"/>
    <property type="molecule type" value="Genomic_DNA"/>
</dbReference>
<feature type="chain" id="PRO_5012580133" description="Outer membrane protein beta-barrel domain-containing protein" evidence="1">
    <location>
        <begin position="21"/>
        <end position="199"/>
    </location>
</feature>
<keyword evidence="1" id="KW-0732">Signal</keyword>
<feature type="signal peptide" evidence="1">
    <location>
        <begin position="1"/>
        <end position="20"/>
    </location>
</feature>